<reference evidence="2" key="1">
    <citation type="journal article" date="2015" name="Nature">
        <title>Complex archaea that bridge the gap between prokaryotes and eukaryotes.</title>
        <authorList>
            <person name="Spang A."/>
            <person name="Saw J.H."/>
            <person name="Jorgensen S.L."/>
            <person name="Zaremba-Niedzwiedzka K."/>
            <person name="Martijn J."/>
            <person name="Lind A.E."/>
            <person name="van Eijk R."/>
            <person name="Schleper C."/>
            <person name="Guy L."/>
            <person name="Ettema T.J."/>
        </authorList>
    </citation>
    <scope>NUCLEOTIDE SEQUENCE</scope>
</reference>
<evidence type="ECO:0000259" key="1">
    <source>
        <dbReference type="Pfam" id="PF10124"/>
    </source>
</evidence>
<proteinExistence type="predicted"/>
<name>A0A0F9TEY0_9ZZZZ</name>
<gene>
    <name evidence="2" type="ORF">LCGC14_0400950</name>
</gene>
<sequence length="298" mass="33335">MISGNVPKHLVVGARTGFLNGLRRREYEWQRIAATFNMGAVSEQLVDIGAAPMPKESKGGMTIQDFIEREMTLKPTDWDITVWISHNAVKDDQTGDLDRRVRASGENFQKHLNARVFTALNAGDGTTFGLAYDGQDFFDSDHVDAGADYSTAQDNEGALVLDLNNFETSLVAAQKFRDDQGQFTSFNYDLIVVSPELQREAANIAENPQDYATANRAVNPFASGLDFIVAPEMDATAYILIASNESHKPMIVGMKEQPNLQHAWFDPDQPEGGYFFFKFYARYEVVYGDWRLAYQGNT</sequence>
<accession>A0A0F9TEY0</accession>
<dbReference type="Pfam" id="PF10124">
    <property type="entry name" value="Mu-like_gpT"/>
    <property type="match status" value="1"/>
</dbReference>
<dbReference type="EMBL" id="LAZR01000344">
    <property type="protein sequence ID" value="KKN73392.1"/>
    <property type="molecule type" value="Genomic_DNA"/>
</dbReference>
<evidence type="ECO:0000313" key="2">
    <source>
        <dbReference type="EMBL" id="KKN73392.1"/>
    </source>
</evidence>
<protein>
    <recommendedName>
        <fullName evidence="1">Bacteriophage Mu GpT domain-containing protein</fullName>
    </recommendedName>
</protein>
<dbReference type="InterPro" id="IPR018774">
    <property type="entry name" value="Phage_Mu_GpT"/>
</dbReference>
<feature type="domain" description="Bacteriophage Mu GpT" evidence="1">
    <location>
        <begin position="9"/>
        <end position="147"/>
    </location>
</feature>
<comment type="caution">
    <text evidence="2">The sequence shown here is derived from an EMBL/GenBank/DDBJ whole genome shotgun (WGS) entry which is preliminary data.</text>
</comment>
<organism evidence="2">
    <name type="scientific">marine sediment metagenome</name>
    <dbReference type="NCBI Taxonomy" id="412755"/>
    <lineage>
        <taxon>unclassified sequences</taxon>
        <taxon>metagenomes</taxon>
        <taxon>ecological metagenomes</taxon>
    </lineage>
</organism>
<dbReference type="AlphaFoldDB" id="A0A0F9TEY0"/>